<evidence type="ECO:0000313" key="7">
    <source>
        <dbReference type="EMBL" id="MCS0585289.1"/>
    </source>
</evidence>
<protein>
    <submittedName>
        <fullName evidence="7">Cytochrome C oxidase subunit IV family protein</fullName>
    </submittedName>
</protein>
<proteinExistence type="predicted"/>
<organism evidence="7 8">
    <name type="scientific">Massilia pinisoli</name>
    <dbReference type="NCBI Taxonomy" id="1772194"/>
    <lineage>
        <taxon>Bacteria</taxon>
        <taxon>Pseudomonadati</taxon>
        <taxon>Pseudomonadota</taxon>
        <taxon>Betaproteobacteria</taxon>
        <taxon>Burkholderiales</taxon>
        <taxon>Oxalobacteraceae</taxon>
        <taxon>Telluria group</taxon>
        <taxon>Massilia</taxon>
    </lineage>
</organism>
<reference evidence="7 8" key="1">
    <citation type="submission" date="2022-08" db="EMBL/GenBank/DDBJ databases">
        <title>Reclassification of Massilia species as members of the genera Telluria, Duganella, Pseudoduganella, Mokoshia gen. nov. and Zemynaea gen. nov. using orthogonal and non-orthogonal genome-based approaches.</title>
        <authorList>
            <person name="Bowman J.P."/>
        </authorList>
    </citation>
    <scope>NUCLEOTIDE SEQUENCE [LARGE SCALE GENOMIC DNA]</scope>
    <source>
        <strain evidence="7 8">JCM 31316</strain>
    </source>
</reference>
<evidence type="ECO:0000256" key="4">
    <source>
        <dbReference type="ARBA" id="ARBA00022989"/>
    </source>
</evidence>
<evidence type="ECO:0000256" key="3">
    <source>
        <dbReference type="ARBA" id="ARBA00022692"/>
    </source>
</evidence>
<dbReference type="PROSITE" id="PS51257">
    <property type="entry name" value="PROKAR_LIPOPROTEIN"/>
    <property type="match status" value="1"/>
</dbReference>
<keyword evidence="3 6" id="KW-0812">Transmembrane</keyword>
<keyword evidence="5 6" id="KW-0472">Membrane</keyword>
<comment type="caution">
    <text evidence="7">The sequence shown here is derived from an EMBL/GenBank/DDBJ whole genome shotgun (WGS) entry which is preliminary data.</text>
</comment>
<dbReference type="InterPro" id="IPR011743">
    <property type="entry name" value="Caa3_sub_IV"/>
</dbReference>
<keyword evidence="8" id="KW-1185">Reference proteome</keyword>
<dbReference type="RefSeq" id="WP_258819814.1">
    <property type="nucleotide sequence ID" value="NZ_JANUGW010000031.1"/>
</dbReference>
<keyword evidence="2" id="KW-1003">Cell membrane</keyword>
<name>A0ABT2A0A3_9BURK</name>
<keyword evidence="4 6" id="KW-1133">Transmembrane helix</keyword>
<feature type="transmembrane region" description="Helical" evidence="6">
    <location>
        <begin position="61"/>
        <end position="82"/>
    </location>
</feature>
<dbReference type="Pfam" id="PF03626">
    <property type="entry name" value="COX4_pro"/>
    <property type="match status" value="1"/>
</dbReference>
<feature type="transmembrane region" description="Helical" evidence="6">
    <location>
        <begin position="32"/>
        <end position="54"/>
    </location>
</feature>
<dbReference type="NCBIfam" id="TIGR02229">
    <property type="entry name" value="caa3_sub_IV"/>
    <property type="match status" value="1"/>
</dbReference>
<evidence type="ECO:0000256" key="2">
    <source>
        <dbReference type="ARBA" id="ARBA00022475"/>
    </source>
</evidence>
<evidence type="ECO:0000256" key="6">
    <source>
        <dbReference type="SAM" id="Phobius"/>
    </source>
</evidence>
<comment type="subcellular location">
    <subcellularLocation>
        <location evidence="1">Cell membrane</location>
        <topology evidence="1">Multi-pass membrane protein</topology>
    </subcellularLocation>
</comment>
<dbReference type="Proteomes" id="UP001204151">
    <property type="component" value="Unassembled WGS sequence"/>
</dbReference>
<gene>
    <name evidence="7" type="ORF">NX784_27275</name>
</gene>
<evidence type="ECO:0000313" key="8">
    <source>
        <dbReference type="Proteomes" id="UP001204151"/>
    </source>
</evidence>
<accession>A0ABT2A0A3</accession>
<evidence type="ECO:0000256" key="1">
    <source>
        <dbReference type="ARBA" id="ARBA00004651"/>
    </source>
</evidence>
<sequence>MDKSTRPLVLTWIALMALLALTAGCALLRLGWLNTAISLAIALAKALLVAIVFMRLKRAPALLRLAAVAGAVMLMLLFGLSLSDYTTRTELKAPWQQPATVSPRFGSR</sequence>
<dbReference type="InterPro" id="IPR005171">
    <property type="entry name" value="Cyt_c_oxidase_su4_prok"/>
</dbReference>
<dbReference type="EMBL" id="JANUGW010000031">
    <property type="protein sequence ID" value="MCS0585289.1"/>
    <property type="molecule type" value="Genomic_DNA"/>
</dbReference>
<evidence type="ECO:0000256" key="5">
    <source>
        <dbReference type="ARBA" id="ARBA00023136"/>
    </source>
</evidence>